<dbReference type="EMBL" id="LT629710">
    <property type="protein sequence ID" value="SDO46244.1"/>
    <property type="molecule type" value="Genomic_DNA"/>
</dbReference>
<gene>
    <name evidence="2" type="ORF">SAMN04515671_1011</name>
</gene>
<dbReference type="AlphaFoldDB" id="A0A1H0JRK8"/>
<feature type="region of interest" description="Disordered" evidence="1">
    <location>
        <begin position="66"/>
        <end position="93"/>
    </location>
</feature>
<reference evidence="2 3" key="1">
    <citation type="submission" date="2016-10" db="EMBL/GenBank/DDBJ databases">
        <authorList>
            <person name="de Groot N.N."/>
        </authorList>
    </citation>
    <scope>NUCLEOTIDE SEQUENCE [LARGE SCALE GENOMIC DNA]</scope>
    <source>
        <strain evidence="3">P4-7,KCTC 19426,CECT 7604</strain>
    </source>
</reference>
<sequence length="93" mass="10178">MDSTGNDELRSELRSLRPDGDLLGLADDLRRMGVEFLLVCHPNGKIQKVVGENHIRRLARPVTAGLPYIPEQSANRNSPIESAEGEGVRTQSG</sequence>
<proteinExistence type="predicted"/>
<keyword evidence="3" id="KW-1185">Reference proteome</keyword>
<evidence type="ECO:0000256" key="1">
    <source>
        <dbReference type="SAM" id="MobiDB-lite"/>
    </source>
</evidence>
<evidence type="ECO:0000313" key="2">
    <source>
        <dbReference type="EMBL" id="SDO46244.1"/>
    </source>
</evidence>
<protein>
    <submittedName>
        <fullName evidence="2">Uncharacterized protein</fullName>
    </submittedName>
</protein>
<dbReference type="Proteomes" id="UP000198741">
    <property type="component" value="Chromosome I"/>
</dbReference>
<name>A0A1H0JRK8_9ACTN</name>
<organism evidence="2 3">
    <name type="scientific">Nakamurella panacisegetis</name>
    <dbReference type="NCBI Taxonomy" id="1090615"/>
    <lineage>
        <taxon>Bacteria</taxon>
        <taxon>Bacillati</taxon>
        <taxon>Actinomycetota</taxon>
        <taxon>Actinomycetes</taxon>
        <taxon>Nakamurellales</taxon>
        <taxon>Nakamurellaceae</taxon>
        <taxon>Nakamurella</taxon>
    </lineage>
</organism>
<dbReference type="STRING" id="1090615.SAMN04515671_1011"/>
<accession>A0A1H0JRK8</accession>
<evidence type="ECO:0000313" key="3">
    <source>
        <dbReference type="Proteomes" id="UP000198741"/>
    </source>
</evidence>